<comment type="similarity">
    <text evidence="5">Belongs to the PTH family.</text>
</comment>
<dbReference type="GO" id="GO:0004045">
    <property type="term" value="F:peptidyl-tRNA hydrolase activity"/>
    <property type="evidence" value="ECO:0007669"/>
    <property type="project" value="UniProtKB-EC"/>
</dbReference>
<dbReference type="Pfam" id="PF01195">
    <property type="entry name" value="Pept_tRNA_hydro"/>
    <property type="match status" value="1"/>
</dbReference>
<accession>A0A165GSV4</accession>
<proteinExistence type="inferred from homology"/>
<dbReference type="NCBIfam" id="TIGR00447">
    <property type="entry name" value="pth"/>
    <property type="match status" value="1"/>
</dbReference>
<dbReference type="GeneID" id="63824988"/>
<dbReference type="InParanoid" id="A0A165GSV4"/>
<evidence type="ECO:0000256" key="1">
    <source>
        <dbReference type="ARBA" id="ARBA00013260"/>
    </source>
</evidence>
<keyword evidence="3 6" id="KW-0378">Hydrolase</keyword>
<dbReference type="SUPFAM" id="SSF53178">
    <property type="entry name" value="Peptidyl-tRNA hydrolase-like"/>
    <property type="match status" value="1"/>
</dbReference>
<dbReference type="EMBL" id="KV427608">
    <property type="protein sequence ID" value="KZT10764.1"/>
    <property type="molecule type" value="Genomic_DNA"/>
</dbReference>
<dbReference type="GO" id="GO:0000049">
    <property type="term" value="F:tRNA binding"/>
    <property type="evidence" value="ECO:0007669"/>
    <property type="project" value="UniProtKB-KW"/>
</dbReference>
<dbReference type="AlphaFoldDB" id="A0A165GSV4"/>
<evidence type="ECO:0000256" key="4">
    <source>
        <dbReference type="ARBA" id="ARBA00022884"/>
    </source>
</evidence>
<name>A0A165GSV4_9APHY</name>
<dbReference type="Gene3D" id="3.40.50.1470">
    <property type="entry name" value="Peptidyl-tRNA hydrolase"/>
    <property type="match status" value="1"/>
</dbReference>
<gene>
    <name evidence="6" type="ORF">LAESUDRAFT_721136</name>
</gene>
<dbReference type="PANTHER" id="PTHR17224:SF1">
    <property type="entry name" value="PEPTIDYL-TRNA HYDROLASE"/>
    <property type="match status" value="1"/>
</dbReference>
<dbReference type="InterPro" id="IPR001328">
    <property type="entry name" value="Pept_tRNA_hydro"/>
</dbReference>
<sequence length="131" mass="14146">MGKNIVDITLYKPKALMNISGKPVAEALHTLSISPSETIVIHDYLDHRPMSVSPKSGGSAGGHNGIRSIIAALGNNMDFYRLRIGIGRDDTDPADYVLSPLSTAELEFWGPDGQGIDLVWKEVTKICAGLR</sequence>
<keyword evidence="4" id="KW-0694">RNA-binding</keyword>
<evidence type="ECO:0000256" key="2">
    <source>
        <dbReference type="ARBA" id="ARBA00022555"/>
    </source>
</evidence>
<dbReference type="FunCoup" id="A0A165GSV4">
    <property type="interactions" value="140"/>
</dbReference>
<reference evidence="6 7" key="1">
    <citation type="journal article" date="2016" name="Mol. Biol. Evol.">
        <title>Comparative Genomics of Early-Diverging Mushroom-Forming Fungi Provides Insights into the Origins of Lignocellulose Decay Capabilities.</title>
        <authorList>
            <person name="Nagy L.G."/>
            <person name="Riley R."/>
            <person name="Tritt A."/>
            <person name="Adam C."/>
            <person name="Daum C."/>
            <person name="Floudas D."/>
            <person name="Sun H."/>
            <person name="Yadav J.S."/>
            <person name="Pangilinan J."/>
            <person name="Larsson K.H."/>
            <person name="Matsuura K."/>
            <person name="Barry K."/>
            <person name="Labutti K."/>
            <person name="Kuo R."/>
            <person name="Ohm R.A."/>
            <person name="Bhattacharya S.S."/>
            <person name="Shirouzu T."/>
            <person name="Yoshinaga Y."/>
            <person name="Martin F.M."/>
            <person name="Grigoriev I.V."/>
            <person name="Hibbett D.S."/>
        </authorList>
    </citation>
    <scope>NUCLEOTIDE SEQUENCE [LARGE SCALE GENOMIC DNA]</scope>
    <source>
        <strain evidence="6 7">93-53</strain>
    </source>
</reference>
<dbReference type="PANTHER" id="PTHR17224">
    <property type="entry name" value="PEPTIDYL-TRNA HYDROLASE"/>
    <property type="match status" value="1"/>
</dbReference>
<keyword evidence="2" id="KW-0820">tRNA-binding</keyword>
<keyword evidence="7" id="KW-1185">Reference proteome</keyword>
<protein>
    <recommendedName>
        <fullName evidence="1">peptidyl-tRNA hydrolase</fullName>
        <ecNumber evidence="1">3.1.1.29</ecNumber>
    </recommendedName>
</protein>
<dbReference type="OrthoDB" id="1711136at2759"/>
<dbReference type="InterPro" id="IPR018171">
    <property type="entry name" value="Pept_tRNA_hydro_CS"/>
</dbReference>
<evidence type="ECO:0000256" key="5">
    <source>
        <dbReference type="ARBA" id="ARBA00038063"/>
    </source>
</evidence>
<dbReference type="Proteomes" id="UP000076871">
    <property type="component" value="Unassembled WGS sequence"/>
</dbReference>
<evidence type="ECO:0000313" key="6">
    <source>
        <dbReference type="EMBL" id="KZT10764.1"/>
    </source>
</evidence>
<dbReference type="EC" id="3.1.1.29" evidence="1"/>
<evidence type="ECO:0000256" key="3">
    <source>
        <dbReference type="ARBA" id="ARBA00022801"/>
    </source>
</evidence>
<dbReference type="InterPro" id="IPR036416">
    <property type="entry name" value="Pept_tRNA_hydro_sf"/>
</dbReference>
<evidence type="ECO:0000313" key="7">
    <source>
        <dbReference type="Proteomes" id="UP000076871"/>
    </source>
</evidence>
<dbReference type="STRING" id="1314785.A0A165GSV4"/>
<organism evidence="6 7">
    <name type="scientific">Laetiporus sulphureus 93-53</name>
    <dbReference type="NCBI Taxonomy" id="1314785"/>
    <lineage>
        <taxon>Eukaryota</taxon>
        <taxon>Fungi</taxon>
        <taxon>Dikarya</taxon>
        <taxon>Basidiomycota</taxon>
        <taxon>Agaricomycotina</taxon>
        <taxon>Agaricomycetes</taxon>
        <taxon>Polyporales</taxon>
        <taxon>Laetiporus</taxon>
    </lineage>
</organism>
<dbReference type="RefSeq" id="XP_040768504.1">
    <property type="nucleotide sequence ID" value="XM_040907959.1"/>
</dbReference>
<dbReference type="PROSITE" id="PS01196">
    <property type="entry name" value="PEPT_TRNA_HYDROL_2"/>
    <property type="match status" value="1"/>
</dbReference>